<dbReference type="InterPro" id="IPR006047">
    <property type="entry name" value="GH13_cat_dom"/>
</dbReference>
<dbReference type="EC" id="3.2.1.1" evidence="6"/>
<comment type="similarity">
    <text evidence="4 12">Belongs to the glycosyl hydrolase 13 family.</text>
</comment>
<gene>
    <name evidence="14" type="ORF">AMK59_6018</name>
</gene>
<comment type="cofactor">
    <cofactor evidence="3">
        <name>chloride</name>
        <dbReference type="ChEBI" id="CHEBI:17996"/>
    </cofactor>
</comment>
<feature type="non-terminal residue" evidence="14">
    <location>
        <position position="272"/>
    </location>
</feature>
<comment type="subunit">
    <text evidence="5">Monomer.</text>
</comment>
<dbReference type="SMART" id="SM00642">
    <property type="entry name" value="Aamy"/>
    <property type="match status" value="1"/>
</dbReference>
<dbReference type="Gene3D" id="3.20.20.80">
    <property type="entry name" value="Glycosidases"/>
    <property type="match status" value="1"/>
</dbReference>
<evidence type="ECO:0000256" key="3">
    <source>
        <dbReference type="ARBA" id="ARBA00001923"/>
    </source>
</evidence>
<evidence type="ECO:0000256" key="4">
    <source>
        <dbReference type="ARBA" id="ARBA00008061"/>
    </source>
</evidence>
<dbReference type="Pfam" id="PF00128">
    <property type="entry name" value="Alpha-amylase"/>
    <property type="match status" value="1"/>
</dbReference>
<name>A0A0T6B133_9SCAR</name>
<dbReference type="GO" id="GO:0043169">
    <property type="term" value="F:cation binding"/>
    <property type="evidence" value="ECO:0007669"/>
    <property type="project" value="InterPro"/>
</dbReference>
<comment type="cofactor">
    <cofactor evidence="2">
        <name>Ca(2+)</name>
        <dbReference type="ChEBI" id="CHEBI:29108"/>
    </cofactor>
</comment>
<evidence type="ECO:0000256" key="11">
    <source>
        <dbReference type="ARBA" id="ARBA00023295"/>
    </source>
</evidence>
<accession>A0A0T6B133</accession>
<evidence type="ECO:0000313" key="15">
    <source>
        <dbReference type="Proteomes" id="UP000051574"/>
    </source>
</evidence>
<dbReference type="EMBL" id="LJIG01016362">
    <property type="protein sequence ID" value="KRT80829.1"/>
    <property type="molecule type" value="Genomic_DNA"/>
</dbReference>
<dbReference type="AlphaFoldDB" id="A0A0T6B133"/>
<keyword evidence="7" id="KW-0378">Hydrolase</keyword>
<reference evidence="14 15" key="1">
    <citation type="submission" date="2015-09" db="EMBL/GenBank/DDBJ databases">
        <title>Draft genome of the scarab beetle Oryctes borbonicus.</title>
        <authorList>
            <person name="Meyer J.M."/>
            <person name="Markov G.V."/>
            <person name="Baskaran P."/>
            <person name="Herrmann M."/>
            <person name="Sommer R.J."/>
            <person name="Roedelsperger C."/>
        </authorList>
    </citation>
    <scope>NUCLEOTIDE SEQUENCE [LARGE SCALE GENOMIC DNA]</scope>
    <source>
        <strain evidence="14">OB123</strain>
        <tissue evidence="14">Whole animal</tissue>
    </source>
</reference>
<comment type="caution">
    <text evidence="14">The sequence shown here is derived from an EMBL/GenBank/DDBJ whole genome shotgun (WGS) entry which is preliminary data.</text>
</comment>
<feature type="domain" description="Glycosyl hydrolase family 13 catalytic" evidence="13">
    <location>
        <begin position="55"/>
        <end position="272"/>
    </location>
</feature>
<dbReference type="OrthoDB" id="550577at2759"/>
<organism evidence="14 15">
    <name type="scientific">Oryctes borbonicus</name>
    <dbReference type="NCBI Taxonomy" id="1629725"/>
    <lineage>
        <taxon>Eukaryota</taxon>
        <taxon>Metazoa</taxon>
        <taxon>Ecdysozoa</taxon>
        <taxon>Arthropoda</taxon>
        <taxon>Hexapoda</taxon>
        <taxon>Insecta</taxon>
        <taxon>Pterygota</taxon>
        <taxon>Neoptera</taxon>
        <taxon>Endopterygota</taxon>
        <taxon>Coleoptera</taxon>
        <taxon>Polyphaga</taxon>
        <taxon>Scarabaeiformia</taxon>
        <taxon>Scarabaeidae</taxon>
        <taxon>Dynastinae</taxon>
        <taxon>Oryctes</taxon>
    </lineage>
</organism>
<dbReference type="InterPro" id="IPR017853">
    <property type="entry name" value="GH"/>
</dbReference>
<keyword evidence="11" id="KW-0326">Glycosidase</keyword>
<dbReference type="InterPro" id="IPR006046">
    <property type="entry name" value="Alpha_amylase"/>
</dbReference>
<dbReference type="Proteomes" id="UP000051574">
    <property type="component" value="Unassembled WGS sequence"/>
</dbReference>
<dbReference type="SUPFAM" id="SSF51445">
    <property type="entry name" value="(Trans)glycosidases"/>
    <property type="match status" value="1"/>
</dbReference>
<evidence type="ECO:0000256" key="9">
    <source>
        <dbReference type="ARBA" id="ARBA00023214"/>
    </source>
</evidence>
<evidence type="ECO:0000256" key="6">
    <source>
        <dbReference type="ARBA" id="ARBA00012595"/>
    </source>
</evidence>
<keyword evidence="10" id="KW-0119">Carbohydrate metabolism</keyword>
<keyword evidence="15" id="KW-1185">Reference proteome</keyword>
<proteinExistence type="inferred from homology"/>
<dbReference type="GO" id="GO:0005975">
    <property type="term" value="P:carbohydrate metabolic process"/>
    <property type="evidence" value="ECO:0007669"/>
    <property type="project" value="InterPro"/>
</dbReference>
<evidence type="ECO:0000256" key="1">
    <source>
        <dbReference type="ARBA" id="ARBA00000548"/>
    </source>
</evidence>
<evidence type="ECO:0000259" key="13">
    <source>
        <dbReference type="SMART" id="SM00642"/>
    </source>
</evidence>
<dbReference type="PRINTS" id="PR00110">
    <property type="entry name" value="ALPHAAMYLASE"/>
</dbReference>
<sequence length="272" mass="30987">MWNDKSSNSSSVSTYYSVRCLRRAMEVLLKISATVLLFAACALTQKDPNMLDGRSTIVHLFEWKFLDIADECQRFLQHAGYGGVQVSPVSENVVITNRPWWERYQPISYKIITRSGNKDEFLNMTETCNSVGIRIYVDVVFNHMSGNRGTTSGTGGSIANTQYKDYPDVPYSWNDFHNGCIVNNYQDANNVRNCDLLGLRDLKQEKEYVRGKIVDFLNELVDLGVAGFRVDAAKHMWPSDLEVIYSRVKDLNTNFGFAPGTRPYIYQEVIDL</sequence>
<evidence type="ECO:0000256" key="7">
    <source>
        <dbReference type="ARBA" id="ARBA00022801"/>
    </source>
</evidence>
<keyword evidence="9" id="KW-0868">Chloride</keyword>
<evidence type="ECO:0000256" key="2">
    <source>
        <dbReference type="ARBA" id="ARBA00001913"/>
    </source>
</evidence>
<keyword evidence="8" id="KW-1015">Disulfide bond</keyword>
<evidence type="ECO:0000313" key="14">
    <source>
        <dbReference type="EMBL" id="KRT80829.1"/>
    </source>
</evidence>
<evidence type="ECO:0000256" key="8">
    <source>
        <dbReference type="ARBA" id="ARBA00023157"/>
    </source>
</evidence>
<protein>
    <recommendedName>
        <fullName evidence="6">alpha-amylase</fullName>
        <ecNumber evidence="6">3.2.1.1</ecNumber>
    </recommendedName>
</protein>
<evidence type="ECO:0000256" key="10">
    <source>
        <dbReference type="ARBA" id="ARBA00023277"/>
    </source>
</evidence>
<comment type="catalytic activity">
    <reaction evidence="1">
        <text>Endohydrolysis of (1-&gt;4)-alpha-D-glucosidic linkages in polysaccharides containing three or more (1-&gt;4)-alpha-linked D-glucose units.</text>
        <dbReference type="EC" id="3.2.1.1"/>
    </reaction>
</comment>
<evidence type="ECO:0000256" key="5">
    <source>
        <dbReference type="ARBA" id="ARBA00011245"/>
    </source>
</evidence>
<evidence type="ECO:0000256" key="12">
    <source>
        <dbReference type="RuleBase" id="RU003615"/>
    </source>
</evidence>
<dbReference type="PANTHER" id="PTHR43447">
    <property type="entry name" value="ALPHA-AMYLASE"/>
    <property type="match status" value="1"/>
</dbReference>
<dbReference type="GO" id="GO:0004556">
    <property type="term" value="F:alpha-amylase activity"/>
    <property type="evidence" value="ECO:0007669"/>
    <property type="project" value="UniProtKB-EC"/>
</dbReference>